<proteinExistence type="inferred from homology"/>
<evidence type="ECO:0000256" key="1">
    <source>
        <dbReference type="ARBA" id="ARBA00038306"/>
    </source>
</evidence>
<sequence>MKKIAVVAALACGALATPALAQEEEKEFEGPRVEVMVGYDRFDAGLDGFDDSSNAEDIFYGAAIGYDFQSVGLVFGVEGEIASSGNGAEETFDDGIDSATVSLEDGVNLYVGGRVGTVVGDDGLFYFKAGFAHTTLDLDATATIGGVTESESADISFSGLRLGGGYEYSFGGAFAKLEYRYTNYSDGDIKADGQSVDLDAFGDIDIERHQVVVGVGYRF</sequence>
<protein>
    <submittedName>
        <fullName evidence="3">Porin family protein</fullName>
    </submittedName>
</protein>
<dbReference type="InterPro" id="IPR011250">
    <property type="entry name" value="OMP/PagP_B-barrel"/>
</dbReference>
<dbReference type="RefSeq" id="WP_221431404.1">
    <property type="nucleotide sequence ID" value="NZ_CP081294.1"/>
</dbReference>
<evidence type="ECO:0000256" key="2">
    <source>
        <dbReference type="SAM" id="SignalP"/>
    </source>
</evidence>
<dbReference type="PANTHER" id="PTHR34001:SF3">
    <property type="entry name" value="BLL7405 PROTEIN"/>
    <property type="match status" value="1"/>
</dbReference>
<dbReference type="Gene3D" id="2.40.160.20">
    <property type="match status" value="1"/>
</dbReference>
<reference evidence="3 4" key="1">
    <citation type="submission" date="2021-08" db="EMBL/GenBank/DDBJ databases">
        <title>Comparative Genomics Analysis of the Genus Qipengyuania Reveals Extensive Genetic Diversity and Metabolic Versatility, Including the Description of Fifteen Novel Species.</title>
        <authorList>
            <person name="Liu Y."/>
        </authorList>
    </citation>
    <scope>NUCLEOTIDE SEQUENCE [LARGE SCALE GENOMIC DNA]</scope>
    <source>
        <strain evidence="3 4">1NDH1</strain>
    </source>
</reference>
<feature type="signal peptide" evidence="2">
    <location>
        <begin position="1"/>
        <end position="21"/>
    </location>
</feature>
<dbReference type="PANTHER" id="PTHR34001">
    <property type="entry name" value="BLL7405 PROTEIN"/>
    <property type="match status" value="1"/>
</dbReference>
<evidence type="ECO:0000313" key="4">
    <source>
        <dbReference type="Proteomes" id="UP000824321"/>
    </source>
</evidence>
<keyword evidence="2" id="KW-0732">Signal</keyword>
<comment type="similarity">
    <text evidence="1">Belongs to the Omp25/RopB family.</text>
</comment>
<feature type="chain" id="PRO_5046759674" evidence="2">
    <location>
        <begin position="22"/>
        <end position="219"/>
    </location>
</feature>
<evidence type="ECO:0000313" key="3">
    <source>
        <dbReference type="EMBL" id="QZD95675.1"/>
    </source>
</evidence>
<organism evidence="3 4">
    <name type="scientific">Qipengyuania gelatinilytica</name>
    <dbReference type="NCBI Taxonomy" id="2867231"/>
    <lineage>
        <taxon>Bacteria</taxon>
        <taxon>Pseudomonadati</taxon>
        <taxon>Pseudomonadota</taxon>
        <taxon>Alphaproteobacteria</taxon>
        <taxon>Sphingomonadales</taxon>
        <taxon>Erythrobacteraceae</taxon>
        <taxon>Qipengyuania</taxon>
    </lineage>
</organism>
<dbReference type="EMBL" id="CP081294">
    <property type="protein sequence ID" value="QZD95675.1"/>
    <property type="molecule type" value="Genomic_DNA"/>
</dbReference>
<accession>A0ABX9A322</accession>
<name>A0ABX9A322_9SPHN</name>
<dbReference type="SUPFAM" id="SSF56925">
    <property type="entry name" value="OMPA-like"/>
    <property type="match status" value="1"/>
</dbReference>
<dbReference type="Proteomes" id="UP000824321">
    <property type="component" value="Chromosome"/>
</dbReference>
<keyword evidence="4" id="KW-1185">Reference proteome</keyword>
<gene>
    <name evidence="3" type="ORF">K3136_02810</name>
</gene>
<dbReference type="InterPro" id="IPR051692">
    <property type="entry name" value="OMP-like"/>
</dbReference>